<sequence length="69" mass="7701">QRTIQVPDDVDDIVDNEEDKAWRERGRNKSVDFGTMSPSKIEAAAGSRFWINVMAKLIFLTNSIESSGG</sequence>
<name>A0A9J5WZX9_SOLCO</name>
<dbReference type="AlphaFoldDB" id="A0A9J5WZX9"/>
<comment type="caution">
    <text evidence="1">The sequence shown here is derived from an EMBL/GenBank/DDBJ whole genome shotgun (WGS) entry which is preliminary data.</text>
</comment>
<dbReference type="EMBL" id="JACXVP010000010">
    <property type="protein sequence ID" value="KAG5580472.1"/>
    <property type="molecule type" value="Genomic_DNA"/>
</dbReference>
<accession>A0A9J5WZX9</accession>
<gene>
    <name evidence="1" type="ORF">H5410_051099</name>
</gene>
<reference evidence="1 2" key="1">
    <citation type="submission" date="2020-09" db="EMBL/GenBank/DDBJ databases">
        <title>De no assembly of potato wild relative species, Solanum commersonii.</title>
        <authorList>
            <person name="Cho K."/>
        </authorList>
    </citation>
    <scope>NUCLEOTIDE SEQUENCE [LARGE SCALE GENOMIC DNA]</scope>
    <source>
        <strain evidence="1">LZ3.2</strain>
        <tissue evidence="1">Leaf</tissue>
    </source>
</reference>
<evidence type="ECO:0000313" key="2">
    <source>
        <dbReference type="Proteomes" id="UP000824120"/>
    </source>
</evidence>
<organism evidence="1 2">
    <name type="scientific">Solanum commersonii</name>
    <name type="common">Commerson's wild potato</name>
    <name type="synonym">Commerson's nightshade</name>
    <dbReference type="NCBI Taxonomy" id="4109"/>
    <lineage>
        <taxon>Eukaryota</taxon>
        <taxon>Viridiplantae</taxon>
        <taxon>Streptophyta</taxon>
        <taxon>Embryophyta</taxon>
        <taxon>Tracheophyta</taxon>
        <taxon>Spermatophyta</taxon>
        <taxon>Magnoliopsida</taxon>
        <taxon>eudicotyledons</taxon>
        <taxon>Gunneridae</taxon>
        <taxon>Pentapetalae</taxon>
        <taxon>asterids</taxon>
        <taxon>lamiids</taxon>
        <taxon>Solanales</taxon>
        <taxon>Solanaceae</taxon>
        <taxon>Solanoideae</taxon>
        <taxon>Solaneae</taxon>
        <taxon>Solanum</taxon>
    </lineage>
</organism>
<dbReference type="Proteomes" id="UP000824120">
    <property type="component" value="Chromosome 10"/>
</dbReference>
<keyword evidence="2" id="KW-1185">Reference proteome</keyword>
<proteinExistence type="predicted"/>
<protein>
    <submittedName>
        <fullName evidence="1">Uncharacterized protein</fullName>
    </submittedName>
</protein>
<evidence type="ECO:0000313" key="1">
    <source>
        <dbReference type="EMBL" id="KAG5580472.1"/>
    </source>
</evidence>
<feature type="non-terminal residue" evidence="1">
    <location>
        <position position="1"/>
    </location>
</feature>